<keyword evidence="1" id="KW-0472">Membrane</keyword>
<gene>
    <name evidence="2" type="ORF">SAMN06295945_0232</name>
</gene>
<feature type="binding site" evidence="1">
    <location>
        <position position="48"/>
    </location>
    <ligand>
        <name>Fe cation</name>
        <dbReference type="ChEBI" id="CHEBI:24875"/>
    </ligand>
</feature>
<keyword evidence="1" id="KW-0560">Oxidoreductase</keyword>
<comment type="cofactor">
    <cofactor evidence="1">
        <name>Fe(2+)</name>
        <dbReference type="ChEBI" id="CHEBI:29033"/>
    </cofactor>
</comment>
<feature type="transmembrane region" description="Helical" evidence="1">
    <location>
        <begin position="32"/>
        <end position="51"/>
    </location>
</feature>
<feature type="transmembrane region" description="Helical" evidence="1">
    <location>
        <begin position="6"/>
        <end position="25"/>
    </location>
</feature>
<evidence type="ECO:0000313" key="3">
    <source>
        <dbReference type="Proteomes" id="UP000218069"/>
    </source>
</evidence>
<accession>A0A240DZ11</accession>
<protein>
    <recommendedName>
        <fullName evidence="1">Probable beta-carotene 15,15'-dioxygenase</fullName>
        <ecNumber evidence="1">1.13.11.63</ecNumber>
    </recommendedName>
</protein>
<keyword evidence="2" id="KW-0503">Monooxygenase</keyword>
<dbReference type="EC" id="1.13.11.63" evidence="1"/>
<dbReference type="OrthoDB" id="8779153at2"/>
<dbReference type="HAMAP" id="MF_02093">
    <property type="entry name" value="Beta_carotene_diox"/>
    <property type="match status" value="1"/>
</dbReference>
<keyword evidence="1" id="KW-0812">Transmembrane</keyword>
<reference evidence="3" key="1">
    <citation type="submission" date="2017-08" db="EMBL/GenBank/DDBJ databases">
        <authorList>
            <person name="Varghese N."/>
            <person name="Submissions S."/>
        </authorList>
    </citation>
    <scope>NUCLEOTIDE SEQUENCE [LARGE SCALE GENOMIC DNA]</scope>
    <source>
        <strain evidence="3">AP-Melu-1000-B4</strain>
    </source>
</reference>
<dbReference type="NCBIfam" id="TIGR03753">
    <property type="entry name" value="blh_monoox"/>
    <property type="match status" value="1"/>
</dbReference>
<feature type="transmembrane region" description="Helical" evidence="1">
    <location>
        <begin position="226"/>
        <end position="251"/>
    </location>
</feature>
<dbReference type="Pfam" id="PF15461">
    <property type="entry name" value="BCD"/>
    <property type="match status" value="1"/>
</dbReference>
<organism evidence="2 3">
    <name type="scientific">Polynucleobacter meluiroseus</name>
    <dbReference type="NCBI Taxonomy" id="1938814"/>
    <lineage>
        <taxon>Bacteria</taxon>
        <taxon>Pseudomonadati</taxon>
        <taxon>Pseudomonadota</taxon>
        <taxon>Betaproteobacteria</taxon>
        <taxon>Burkholderiales</taxon>
        <taxon>Burkholderiaceae</taxon>
        <taxon>Polynucleobacter</taxon>
    </lineage>
</organism>
<feature type="transmembrane region" description="Helical" evidence="1">
    <location>
        <begin position="71"/>
        <end position="99"/>
    </location>
</feature>
<keyword evidence="1" id="KW-1133">Transmembrane helix</keyword>
<keyword evidence="1" id="KW-0223">Dioxygenase</keyword>
<comment type="caution">
    <text evidence="1">Lacks conserved residue(s) required for the propagation of feature annotation.</text>
</comment>
<feature type="binding site" evidence="1">
    <location>
        <position position="210"/>
    </location>
    <ligand>
        <name>Fe cation</name>
        <dbReference type="ChEBI" id="CHEBI:24875"/>
    </ligand>
</feature>
<dbReference type="GO" id="GO:0005886">
    <property type="term" value="C:plasma membrane"/>
    <property type="evidence" value="ECO:0007669"/>
    <property type="project" value="UniProtKB-SubCell"/>
</dbReference>
<comment type="subcellular location">
    <subcellularLocation>
        <location evidence="1">Cell membrane</location>
        <topology evidence="1">Multi-pass membrane protein</topology>
    </subcellularLocation>
</comment>
<comment type="similarity">
    <text evidence="1">Belongs to the Brp/Blh beta-carotene diooxygenase family.</text>
</comment>
<keyword evidence="1" id="KW-0408">Iron</keyword>
<sequence length="286" mass="32049">MNPIQIQGLAFSLIAILFALSSLFLGAIDPYFSLLLVASSIFFLGVPHGALDPIFAQKLLGIGGWKAWSQFVFVYLALAITVIGIWWQFPLFFMASFLILSMMHFSRDLSISTPKITRLLYGGSMIVLPTLFHFTQMQQLFALILGVSGGLELAGFLHFIAWPWAALTIVAIGFESRLRWRTALEISAVCSLATLAQPLIAFTVYFCAMHSLRHILRTKQYAQMRFAQLFFVALAPMLGVALMAILAWIYLPQTANVERILRFVFVALAALTVPHMILIDRVHYQN</sequence>
<dbReference type="EMBL" id="OANS01000001">
    <property type="protein sequence ID" value="SNX27914.1"/>
    <property type="molecule type" value="Genomic_DNA"/>
</dbReference>
<dbReference type="RefSeq" id="WP_096672024.1">
    <property type="nucleotide sequence ID" value="NZ_OANS01000001.1"/>
</dbReference>
<comment type="function">
    <text evidence="1">Catalyzes the cleavage of beta-carotene at its central double bond (15,15') to yield two molecules of all-trans-retinal.</text>
</comment>
<feature type="transmembrane region" description="Helical" evidence="1">
    <location>
        <begin position="260"/>
        <end position="279"/>
    </location>
</feature>
<dbReference type="InterPro" id="IPR022270">
    <property type="entry name" value="Blh_diox"/>
</dbReference>
<dbReference type="GO" id="GO:0003834">
    <property type="term" value="F:beta-carotene 15,15'-dioxygenase activity"/>
    <property type="evidence" value="ECO:0007669"/>
    <property type="project" value="UniProtKB-EC"/>
</dbReference>
<feature type="transmembrane region" description="Helical" evidence="1">
    <location>
        <begin position="186"/>
        <end position="206"/>
    </location>
</feature>
<evidence type="ECO:0000313" key="2">
    <source>
        <dbReference type="EMBL" id="SNX27914.1"/>
    </source>
</evidence>
<dbReference type="GO" id="GO:0004497">
    <property type="term" value="F:monooxygenase activity"/>
    <property type="evidence" value="ECO:0007669"/>
    <property type="project" value="UniProtKB-KW"/>
</dbReference>
<dbReference type="GO" id="GO:0016121">
    <property type="term" value="P:carotene catabolic process"/>
    <property type="evidence" value="ECO:0007669"/>
    <property type="project" value="UniProtKB-UniRule"/>
</dbReference>
<dbReference type="AlphaFoldDB" id="A0A240DZ11"/>
<keyword evidence="1" id="KW-0479">Metal-binding</keyword>
<feature type="binding site" evidence="1">
    <location>
        <position position="104"/>
    </location>
    <ligand>
        <name>Fe cation</name>
        <dbReference type="ChEBI" id="CHEBI:24875"/>
    </ligand>
</feature>
<comment type="catalytic activity">
    <reaction evidence="1">
        <text>all-trans-beta-carotene + O2 = 2 all-trans-retinal</text>
        <dbReference type="Rhea" id="RHEA:32887"/>
        <dbReference type="ChEBI" id="CHEBI:15379"/>
        <dbReference type="ChEBI" id="CHEBI:17579"/>
        <dbReference type="ChEBI" id="CHEBI:17898"/>
        <dbReference type="EC" id="1.13.11.63"/>
    </reaction>
</comment>
<name>A0A240DZ11_9BURK</name>
<proteinExistence type="inferred from homology"/>
<evidence type="ECO:0000256" key="1">
    <source>
        <dbReference type="HAMAP-Rule" id="MF_02093"/>
    </source>
</evidence>
<feature type="binding site" evidence="1">
    <location>
        <position position="214"/>
    </location>
    <ligand>
        <name>Fe cation</name>
        <dbReference type="ChEBI" id="CHEBI:24875"/>
    </ligand>
</feature>
<keyword evidence="1" id="KW-1003">Cell membrane</keyword>
<dbReference type="Proteomes" id="UP000218069">
    <property type="component" value="Unassembled WGS sequence"/>
</dbReference>
<dbReference type="GO" id="GO:0010436">
    <property type="term" value="F:carotenoid dioxygenase activity"/>
    <property type="evidence" value="ECO:0007669"/>
    <property type="project" value="UniProtKB-UniRule"/>
</dbReference>
<keyword evidence="3" id="KW-1185">Reference proteome</keyword>
<dbReference type="GO" id="GO:0005506">
    <property type="term" value="F:iron ion binding"/>
    <property type="evidence" value="ECO:0007669"/>
    <property type="project" value="UniProtKB-UniRule"/>
</dbReference>